<evidence type="ECO:0000313" key="2">
    <source>
        <dbReference type="EMBL" id="RMX55214.1"/>
    </source>
</evidence>
<accession>A0A3M6UNV5</accession>
<keyword evidence="3" id="KW-1185">Reference proteome</keyword>
<feature type="compositionally biased region" description="Basic and acidic residues" evidence="1">
    <location>
        <begin position="198"/>
        <end position="208"/>
    </location>
</feature>
<feature type="compositionally biased region" description="Basic and acidic residues" evidence="1">
    <location>
        <begin position="97"/>
        <end position="106"/>
    </location>
</feature>
<dbReference type="CDD" id="cd16021">
    <property type="entry name" value="ALP_like"/>
    <property type="match status" value="1"/>
</dbReference>
<name>A0A3M6UNV5_POCDA</name>
<feature type="region of interest" description="Disordered" evidence="1">
    <location>
        <begin position="120"/>
        <end position="250"/>
    </location>
</feature>
<dbReference type="EMBL" id="RCHS01001103">
    <property type="protein sequence ID" value="RMX55214.1"/>
    <property type="molecule type" value="Genomic_DNA"/>
</dbReference>
<feature type="region of interest" description="Disordered" evidence="1">
    <location>
        <begin position="49"/>
        <end position="108"/>
    </location>
</feature>
<feature type="compositionally biased region" description="Low complexity" evidence="1">
    <location>
        <begin position="274"/>
        <end position="292"/>
    </location>
</feature>
<dbReference type="InterPro" id="IPR017850">
    <property type="entry name" value="Alkaline_phosphatase_core_sf"/>
</dbReference>
<feature type="compositionally biased region" description="Polar residues" evidence="1">
    <location>
        <begin position="180"/>
        <end position="195"/>
    </location>
</feature>
<proteinExistence type="predicted"/>
<dbReference type="GO" id="GO:0005615">
    <property type="term" value="C:extracellular space"/>
    <property type="evidence" value="ECO:0007669"/>
    <property type="project" value="TreeGrafter"/>
</dbReference>
<dbReference type="OrthoDB" id="413313at2759"/>
<dbReference type="Gene3D" id="3.40.720.10">
    <property type="entry name" value="Alkaline Phosphatase, subunit A"/>
    <property type="match status" value="1"/>
</dbReference>
<feature type="compositionally biased region" description="Basic and acidic residues" evidence="1">
    <location>
        <begin position="49"/>
        <end position="71"/>
    </location>
</feature>
<dbReference type="Pfam" id="PF02995">
    <property type="entry name" value="DUF229"/>
    <property type="match status" value="1"/>
</dbReference>
<reference evidence="2 3" key="1">
    <citation type="journal article" date="2018" name="Sci. Rep.">
        <title>Comparative analysis of the Pocillopora damicornis genome highlights role of immune system in coral evolution.</title>
        <authorList>
            <person name="Cunning R."/>
            <person name="Bay R.A."/>
            <person name="Gillette P."/>
            <person name="Baker A.C."/>
            <person name="Traylor-Knowles N."/>
        </authorList>
    </citation>
    <scope>NUCLEOTIDE SEQUENCE [LARGE SCALE GENOMIC DNA]</scope>
    <source>
        <strain evidence="2">RSMAS</strain>
        <tissue evidence="2">Whole animal</tissue>
    </source>
</reference>
<dbReference type="PANTHER" id="PTHR10974">
    <property type="entry name" value="FI08016P-RELATED"/>
    <property type="match status" value="1"/>
</dbReference>
<evidence type="ECO:0000256" key="1">
    <source>
        <dbReference type="SAM" id="MobiDB-lite"/>
    </source>
</evidence>
<protein>
    <submittedName>
        <fullName evidence="2">Uncharacterized protein</fullName>
    </submittedName>
</protein>
<comment type="caution">
    <text evidence="2">The sequence shown here is derived from an EMBL/GenBank/DDBJ whole genome shotgun (WGS) entry which is preliminary data.</text>
</comment>
<gene>
    <name evidence="2" type="ORF">pdam_00022941</name>
</gene>
<dbReference type="AlphaFoldDB" id="A0A3M6UNV5"/>
<dbReference type="InterPro" id="IPR004245">
    <property type="entry name" value="DUF229"/>
</dbReference>
<evidence type="ECO:0000313" key="3">
    <source>
        <dbReference type="Proteomes" id="UP000275408"/>
    </source>
</evidence>
<dbReference type="SUPFAM" id="SSF53649">
    <property type="entry name" value="Alkaline phosphatase-like"/>
    <property type="match status" value="1"/>
</dbReference>
<dbReference type="Proteomes" id="UP000275408">
    <property type="component" value="Unassembled WGS sequence"/>
</dbReference>
<feature type="region of interest" description="Disordered" evidence="1">
    <location>
        <begin position="267"/>
        <end position="295"/>
    </location>
</feature>
<feature type="compositionally biased region" description="Acidic residues" evidence="1">
    <location>
        <begin position="72"/>
        <end position="83"/>
    </location>
</feature>
<feature type="compositionally biased region" description="Polar residues" evidence="1">
    <location>
        <begin position="219"/>
        <end position="241"/>
    </location>
</feature>
<dbReference type="STRING" id="46731.A0A3M6UNV5"/>
<dbReference type="FunFam" id="3.40.720.10:FF:000017">
    <property type="entry name" value="Predicted protein"/>
    <property type="match status" value="1"/>
</dbReference>
<dbReference type="PANTHER" id="PTHR10974:SF1">
    <property type="entry name" value="FI08016P-RELATED"/>
    <property type="match status" value="1"/>
</dbReference>
<organism evidence="2 3">
    <name type="scientific">Pocillopora damicornis</name>
    <name type="common">Cauliflower coral</name>
    <name type="synonym">Millepora damicornis</name>
    <dbReference type="NCBI Taxonomy" id="46731"/>
    <lineage>
        <taxon>Eukaryota</taxon>
        <taxon>Metazoa</taxon>
        <taxon>Cnidaria</taxon>
        <taxon>Anthozoa</taxon>
        <taxon>Hexacorallia</taxon>
        <taxon>Scleractinia</taxon>
        <taxon>Astrocoeniina</taxon>
        <taxon>Pocilloporidae</taxon>
        <taxon>Pocillopora</taxon>
    </lineage>
</organism>
<sequence>MVSSRCKKRLIALTCCAAISLLLLYKVQLERTESVTLLKRTKDFSGVIPDRDKSFTTRETHEDKRKDKTGDDDLFGDDDNDSDQELKTIPFEAVTDPPRKIHRGLEANDEVEDTLDWLNEHGVNRPSDTTEEEVPPEKQVPDPDLLPTTAKPLTRSKNGSTSTVSNLVKSRTSETETNKSHSSPLFTLPRSTQSLKPEIVKTRSEHRNSSTKVDDEELATTSNSANQSSDITTTPRSTQPSKSERDENLETELNSTLVSVLFTNATSGTQQDHSSLPSTPYTTPSSTGAPTPVYTPTPDLNSCKLPELDPWDLSIRHLLRDVGNDPVCGNGYPVSAFDIVGNRLVLSGEVDGSSIDFSHVNVETIHRNQGDDGNVHYEDQGNPFKSSTQEYQPSRKINASDFLILDYRLKSRKEVTTYFARAVPQQDVIENSKLIREKLNGQGENEGLDLNVLLLGIDSVSAANFRRKMPKTINYLKTALKTYFMSGQTVVGDATTPALTAILTGLYETEPPEGRQGYRNAAPIDNWPWIMKLYKERGYVTLMSEDDPTMGAFNLRLMGFRDPPAHHYMRPFWLALEEKGERDEPGLCSRSTFMVNHTLDYILSYFAAYPDTPKFTYAFMSYLTHAHPNHLSYADNDILRLLHTFVERNYHNNTMIILFGDHGSRNDDVRNTMQGKLEERLPWLSISVPDWLIRKFPHIGLALEHNQHIITSPFDMHATLRHILTYPKEPHGEKTQSLFTQLPHTRTCSDAGVDDHWCPCLEFTEVNASSKDVIGGAEMAVKYINDVILSRTELLRGSCAKVQLKKILKAVSYRPNDKLRRFSSTNQDSDRAVNFGEPTPDSSHYRINFMTTPGDALFEASVAVRDDHKVKVNPFISRTNVYGNQPSCISRKEPYARKFCYCKDMKAPV</sequence>
<feature type="compositionally biased region" description="Polar residues" evidence="1">
    <location>
        <begin position="155"/>
        <end position="170"/>
    </location>
</feature>